<comment type="cofactor">
    <cofactor evidence="8">
        <name>Zn(2+)</name>
        <dbReference type="ChEBI" id="CHEBI:29105"/>
    </cofactor>
</comment>
<evidence type="ECO:0000313" key="10">
    <source>
        <dbReference type="EMBL" id="KAK1923357.1"/>
    </source>
</evidence>
<feature type="transmembrane region" description="Helical" evidence="9">
    <location>
        <begin position="183"/>
        <end position="202"/>
    </location>
</feature>
<dbReference type="PANTHER" id="PTHR46187:SF3">
    <property type="entry name" value="ALKALINE CERAMIDASE 3"/>
    <property type="match status" value="1"/>
</dbReference>
<comment type="caution">
    <text evidence="10">The sequence shown here is derived from an EMBL/GenBank/DDBJ whole genome shotgun (WGS) entry which is preliminary data.</text>
</comment>
<dbReference type="GO" id="GO:0046514">
    <property type="term" value="P:ceramide catabolic process"/>
    <property type="evidence" value="ECO:0007669"/>
    <property type="project" value="TreeGrafter"/>
</dbReference>
<dbReference type="Pfam" id="PF05875">
    <property type="entry name" value="Ceramidase"/>
    <property type="match status" value="1"/>
</dbReference>
<feature type="binding site" evidence="8">
    <location>
        <position position="87"/>
    </location>
    <ligand>
        <name>Zn(2+)</name>
        <dbReference type="ChEBI" id="CHEBI:29105"/>
        <note>catalytic</note>
    </ligand>
</feature>
<dbReference type="GO" id="GO:0046872">
    <property type="term" value="F:metal ion binding"/>
    <property type="evidence" value="ECO:0007669"/>
    <property type="project" value="UniProtKB-KW"/>
</dbReference>
<protein>
    <submittedName>
        <fullName evidence="10">Ceramidase</fullName>
    </submittedName>
</protein>
<keyword evidence="3 9" id="KW-0812">Transmembrane</keyword>
<evidence type="ECO:0000256" key="1">
    <source>
        <dbReference type="ARBA" id="ARBA00004141"/>
    </source>
</evidence>
<gene>
    <name evidence="10" type="ORF">DB88DRAFT_490880</name>
</gene>
<dbReference type="AlphaFoldDB" id="A0AAD9CWH9"/>
<dbReference type="GO" id="GO:0046513">
    <property type="term" value="P:ceramide biosynthetic process"/>
    <property type="evidence" value="ECO:0007669"/>
    <property type="project" value="TreeGrafter"/>
</dbReference>
<evidence type="ECO:0000256" key="2">
    <source>
        <dbReference type="ARBA" id="ARBA00009780"/>
    </source>
</evidence>
<feature type="binding site" evidence="7">
    <location>
        <position position="25"/>
    </location>
    <ligand>
        <name>Ca(2+)</name>
        <dbReference type="ChEBI" id="CHEBI:29108"/>
    </ligand>
</feature>
<reference evidence="10" key="1">
    <citation type="submission" date="2023-02" db="EMBL/GenBank/DDBJ databases">
        <title>Identification and recombinant expression of a fungal hydrolase from Papiliotrema laurentii that hydrolyzes apple cutin and clears colloidal polyester polyurethane.</title>
        <authorList>
            <consortium name="DOE Joint Genome Institute"/>
            <person name="Roman V.A."/>
            <person name="Bojanowski C."/>
            <person name="Crable B.R."/>
            <person name="Wagner D.N."/>
            <person name="Hung C.S."/>
            <person name="Nadeau L.J."/>
            <person name="Schratz L."/>
            <person name="Haridas S."/>
            <person name="Pangilinan J."/>
            <person name="Lipzen A."/>
            <person name="Na H."/>
            <person name="Yan M."/>
            <person name="Ng V."/>
            <person name="Grigoriev I.V."/>
            <person name="Spatafora J.W."/>
            <person name="Barlow D."/>
            <person name="Biffinger J."/>
            <person name="Kelley-Loughnane N."/>
            <person name="Varaljay V.A."/>
            <person name="Crookes-Goodson W.J."/>
        </authorList>
    </citation>
    <scope>NUCLEOTIDE SEQUENCE</scope>
    <source>
        <strain evidence="10">5307AH</strain>
    </source>
</reference>
<evidence type="ECO:0000313" key="11">
    <source>
        <dbReference type="Proteomes" id="UP001182556"/>
    </source>
</evidence>
<keyword evidence="6 9" id="KW-0472">Membrane</keyword>
<keyword evidence="7" id="KW-0106">Calcium</keyword>
<dbReference type="InterPro" id="IPR008901">
    <property type="entry name" value="ACER"/>
</dbReference>
<accession>A0AAD9CWH9</accession>
<name>A0AAD9CWH9_PAPLA</name>
<feature type="transmembrane region" description="Helical" evidence="9">
    <location>
        <begin position="150"/>
        <end position="171"/>
    </location>
</feature>
<feature type="binding site" evidence="7">
    <location>
        <position position="30"/>
    </location>
    <ligand>
        <name>Ca(2+)</name>
        <dbReference type="ChEBI" id="CHEBI:29108"/>
    </ligand>
</feature>
<evidence type="ECO:0000256" key="3">
    <source>
        <dbReference type="ARBA" id="ARBA00022692"/>
    </source>
</evidence>
<organism evidence="10 11">
    <name type="scientific">Papiliotrema laurentii</name>
    <name type="common">Cryptococcus laurentii</name>
    <dbReference type="NCBI Taxonomy" id="5418"/>
    <lineage>
        <taxon>Eukaryota</taxon>
        <taxon>Fungi</taxon>
        <taxon>Dikarya</taxon>
        <taxon>Basidiomycota</taxon>
        <taxon>Agaricomycotina</taxon>
        <taxon>Tremellomycetes</taxon>
        <taxon>Tremellales</taxon>
        <taxon>Rhynchogastremaceae</taxon>
        <taxon>Papiliotrema</taxon>
    </lineage>
</organism>
<feature type="transmembrane region" description="Helical" evidence="9">
    <location>
        <begin position="40"/>
        <end position="58"/>
    </location>
</feature>
<feature type="transmembrane region" description="Helical" evidence="9">
    <location>
        <begin position="70"/>
        <end position="88"/>
    </location>
</feature>
<comment type="subcellular location">
    <subcellularLocation>
        <location evidence="1">Membrane</location>
        <topology evidence="1">Multi-pass membrane protein</topology>
    </subcellularLocation>
</comment>
<feature type="binding site" evidence="7">
    <location>
        <position position="39"/>
    </location>
    <ligand>
        <name>Ca(2+)</name>
        <dbReference type="ChEBI" id="CHEBI:29108"/>
    </ligand>
</feature>
<evidence type="ECO:0000256" key="5">
    <source>
        <dbReference type="ARBA" id="ARBA00022989"/>
    </source>
</evidence>
<feature type="binding site" evidence="7">
    <location>
        <position position="26"/>
    </location>
    <ligand>
        <name>Ca(2+)</name>
        <dbReference type="ChEBI" id="CHEBI:29108"/>
    </ligand>
</feature>
<feature type="transmembrane region" description="Helical" evidence="9">
    <location>
        <begin position="124"/>
        <end position="144"/>
    </location>
</feature>
<evidence type="ECO:0000256" key="9">
    <source>
        <dbReference type="SAM" id="Phobius"/>
    </source>
</evidence>
<keyword evidence="8" id="KW-0862">Zinc</keyword>
<feature type="binding site" evidence="7">
    <location>
        <position position="28"/>
    </location>
    <ligand>
        <name>Ca(2+)</name>
        <dbReference type="ChEBI" id="CHEBI:29108"/>
    </ligand>
</feature>
<sequence>MGAFDGLRVGQVDHGFWGNHTSSIDWCETNYAVLPYVAEFVNTLSNLPSILLGLYGAIATVQGGVRSRYALCYLGLSFIGIGSTGFHASLKWEWQLLDELPMIYVVSYAAYLVLDTLPSFKPRFGIWGPLVLVSWDVFVTLSYLYLPNPIYHQVAFAAILLTSVARNFVLLRRLPAAHPARKAITKTIALGIVVFAAAFGIWNVDNICCDRLRSARELLGPWGFLLEGESRGVYSTLTPLSTPLLWVWR</sequence>
<comment type="similarity">
    <text evidence="2">Belongs to the alkaline ceramidase family.</text>
</comment>
<dbReference type="GO" id="GO:0016811">
    <property type="term" value="F:hydrolase activity, acting on carbon-nitrogen (but not peptide) bonds, in linear amides"/>
    <property type="evidence" value="ECO:0007669"/>
    <property type="project" value="InterPro"/>
</dbReference>
<evidence type="ECO:0000256" key="8">
    <source>
        <dbReference type="PIRSR" id="PIRSR608901-2"/>
    </source>
</evidence>
<dbReference type="GO" id="GO:0005789">
    <property type="term" value="C:endoplasmic reticulum membrane"/>
    <property type="evidence" value="ECO:0007669"/>
    <property type="project" value="TreeGrafter"/>
</dbReference>
<dbReference type="EMBL" id="JAODAN010000006">
    <property type="protein sequence ID" value="KAK1923357.1"/>
    <property type="molecule type" value="Genomic_DNA"/>
</dbReference>
<evidence type="ECO:0000256" key="7">
    <source>
        <dbReference type="PIRSR" id="PIRSR608901-1"/>
    </source>
</evidence>
<keyword evidence="7" id="KW-0479">Metal-binding</keyword>
<evidence type="ECO:0000256" key="6">
    <source>
        <dbReference type="ARBA" id="ARBA00023136"/>
    </source>
</evidence>
<keyword evidence="5 9" id="KW-1133">Transmembrane helix</keyword>
<keyword evidence="11" id="KW-1185">Reference proteome</keyword>
<keyword evidence="4" id="KW-0378">Hydrolase</keyword>
<evidence type="ECO:0000256" key="4">
    <source>
        <dbReference type="ARBA" id="ARBA00022801"/>
    </source>
</evidence>
<feature type="transmembrane region" description="Helical" evidence="9">
    <location>
        <begin position="100"/>
        <end position="117"/>
    </location>
</feature>
<dbReference type="Proteomes" id="UP001182556">
    <property type="component" value="Unassembled WGS sequence"/>
</dbReference>
<dbReference type="PANTHER" id="PTHR46187">
    <property type="entry name" value="ALKALINE CERAMIDASE 3"/>
    <property type="match status" value="1"/>
</dbReference>
<proteinExistence type="inferred from homology"/>